<dbReference type="EMBL" id="CANL01000038">
    <property type="protein sequence ID" value="CCM64637.1"/>
    <property type="molecule type" value="Genomic_DNA"/>
</dbReference>
<comment type="caution">
    <text evidence="8">The sequence shown here is derived from an EMBL/GenBank/DDBJ whole genome shotgun (WGS) entry which is preliminary data.</text>
</comment>
<dbReference type="InterPro" id="IPR001818">
    <property type="entry name" value="Pept_M10_metallopeptidase"/>
</dbReference>
<evidence type="ECO:0000259" key="7">
    <source>
        <dbReference type="Pfam" id="PF00413"/>
    </source>
</evidence>
<evidence type="ECO:0000256" key="1">
    <source>
        <dbReference type="ARBA" id="ARBA00022670"/>
    </source>
</evidence>
<sequence length="340" mass="36144">MTMTPPPGSWPPDEQQTERVRRQRALAERLAAQQQLDNARMASAPTKSRLRRRRRRPGNNRFVAILAVIALIATVLTAESWAGSGEGGLGWAGGTGNFGEQSTQVDRPTPQDDPSPTPLGTPPPLPTADGNFAFIAMRPDAPERPVTYDPCRTIRYVVNNAEAPPGADLMVQEALVAASDATGLVFEAVGPTDEAPSAARKAYQPDRYGDVWAPVLIGWTSPENESTLAGAVAGLGGSSWLEVDDVEVDGKRVDRTSVFVSGHIALDGPQIAELLAQGPEGRRAALAVVTHEVGHLLGLDHVPDPTQLMNPEGSLGINEFQAGDRRGLNQLGQGPCIPEL</sequence>
<feature type="compositionally biased region" description="Pro residues" evidence="5">
    <location>
        <begin position="111"/>
        <end position="126"/>
    </location>
</feature>
<keyword evidence="1" id="KW-0645">Protease</keyword>
<gene>
    <name evidence="8" type="ORF">BN381_430033</name>
</gene>
<dbReference type="PRINTS" id="PR00138">
    <property type="entry name" value="MATRIXIN"/>
</dbReference>
<dbReference type="GO" id="GO:0004222">
    <property type="term" value="F:metalloendopeptidase activity"/>
    <property type="evidence" value="ECO:0007669"/>
    <property type="project" value="InterPro"/>
</dbReference>
<keyword evidence="6" id="KW-1133">Transmembrane helix</keyword>
<dbReference type="AlphaFoldDB" id="R4Z6L1"/>
<name>R4Z6L1_9ACTN</name>
<feature type="region of interest" description="Disordered" evidence="5">
    <location>
        <begin position="87"/>
        <end position="128"/>
    </location>
</feature>
<dbReference type="GO" id="GO:0008270">
    <property type="term" value="F:zinc ion binding"/>
    <property type="evidence" value="ECO:0007669"/>
    <property type="project" value="InterPro"/>
</dbReference>
<evidence type="ECO:0000313" key="8">
    <source>
        <dbReference type="EMBL" id="CCM64637.1"/>
    </source>
</evidence>
<dbReference type="GO" id="GO:0006508">
    <property type="term" value="P:proteolysis"/>
    <property type="evidence" value="ECO:0007669"/>
    <property type="project" value="UniProtKB-KW"/>
</dbReference>
<dbReference type="SUPFAM" id="SSF55486">
    <property type="entry name" value="Metalloproteases ('zincins'), catalytic domain"/>
    <property type="match status" value="1"/>
</dbReference>
<keyword evidence="6" id="KW-0472">Membrane</keyword>
<organism evidence="8 9">
    <name type="scientific">Candidatus Neomicrothrix parvicella RN1</name>
    <dbReference type="NCBI Taxonomy" id="1229780"/>
    <lineage>
        <taxon>Bacteria</taxon>
        <taxon>Bacillati</taxon>
        <taxon>Actinomycetota</taxon>
        <taxon>Acidimicrobiia</taxon>
        <taxon>Acidimicrobiales</taxon>
        <taxon>Microthrixaceae</taxon>
        <taxon>Candidatus Neomicrothrix</taxon>
    </lineage>
</organism>
<dbReference type="InterPro" id="IPR024079">
    <property type="entry name" value="MetalloPept_cat_dom_sf"/>
</dbReference>
<feature type="region of interest" description="Disordered" evidence="5">
    <location>
        <begin position="1"/>
        <end position="56"/>
    </location>
</feature>
<dbReference type="InterPro" id="IPR021190">
    <property type="entry name" value="Pept_M10A"/>
</dbReference>
<dbReference type="Pfam" id="PF00413">
    <property type="entry name" value="Peptidase_M10"/>
    <property type="match status" value="1"/>
</dbReference>
<protein>
    <submittedName>
        <fullName evidence="8">Putative Peptidase M10A and M12B matrixin and adamalysin</fullName>
    </submittedName>
</protein>
<feature type="transmembrane region" description="Helical" evidence="6">
    <location>
        <begin position="62"/>
        <end position="82"/>
    </location>
</feature>
<keyword evidence="3" id="KW-0378">Hydrolase</keyword>
<dbReference type="Proteomes" id="UP000018291">
    <property type="component" value="Unassembled WGS sequence"/>
</dbReference>
<evidence type="ECO:0000256" key="2">
    <source>
        <dbReference type="ARBA" id="ARBA00022723"/>
    </source>
</evidence>
<evidence type="ECO:0000256" key="4">
    <source>
        <dbReference type="ARBA" id="ARBA00022833"/>
    </source>
</evidence>
<keyword evidence="9" id="KW-1185">Reference proteome</keyword>
<dbReference type="STRING" id="1229780.BN381_430033"/>
<evidence type="ECO:0000313" key="9">
    <source>
        <dbReference type="Proteomes" id="UP000018291"/>
    </source>
</evidence>
<dbReference type="GO" id="GO:0031012">
    <property type="term" value="C:extracellular matrix"/>
    <property type="evidence" value="ECO:0007669"/>
    <property type="project" value="InterPro"/>
</dbReference>
<keyword evidence="2" id="KW-0479">Metal-binding</keyword>
<keyword evidence="6" id="KW-0812">Transmembrane</keyword>
<dbReference type="HOGENOM" id="CLU_055075_1_0_11"/>
<feature type="compositionally biased region" description="Gly residues" evidence="5">
    <location>
        <begin position="87"/>
        <end position="97"/>
    </location>
</feature>
<evidence type="ECO:0000256" key="5">
    <source>
        <dbReference type="SAM" id="MobiDB-lite"/>
    </source>
</evidence>
<dbReference type="Gene3D" id="3.40.390.10">
    <property type="entry name" value="Collagenase (Catalytic Domain)"/>
    <property type="match status" value="1"/>
</dbReference>
<accession>R4Z6L1</accession>
<reference evidence="8 9" key="1">
    <citation type="journal article" date="2013" name="ISME J.">
        <title>Metabolic model for the filamentous 'Candidatus Microthrix parvicella' based on genomic and metagenomic analyses.</title>
        <authorList>
            <person name="Jon McIlroy S."/>
            <person name="Kristiansen R."/>
            <person name="Albertsen M."/>
            <person name="Michael Karst S."/>
            <person name="Rossetti S."/>
            <person name="Lund Nielsen J."/>
            <person name="Tandoi V."/>
            <person name="James Seviour R."/>
            <person name="Nielsen P.H."/>
        </authorList>
    </citation>
    <scope>NUCLEOTIDE SEQUENCE [LARGE SCALE GENOMIC DNA]</scope>
    <source>
        <strain evidence="8 9">RN1</strain>
    </source>
</reference>
<proteinExistence type="predicted"/>
<evidence type="ECO:0000256" key="3">
    <source>
        <dbReference type="ARBA" id="ARBA00022801"/>
    </source>
</evidence>
<dbReference type="OrthoDB" id="4297752at2"/>
<evidence type="ECO:0000256" key="6">
    <source>
        <dbReference type="SAM" id="Phobius"/>
    </source>
</evidence>
<feature type="compositionally biased region" description="Pro residues" evidence="5">
    <location>
        <begin position="1"/>
        <end position="10"/>
    </location>
</feature>
<dbReference type="eggNOG" id="COG1913">
    <property type="taxonomic scope" value="Bacteria"/>
</dbReference>
<keyword evidence="4" id="KW-0862">Zinc</keyword>
<feature type="domain" description="Peptidase M10 metallopeptidase" evidence="7">
    <location>
        <begin position="283"/>
        <end position="330"/>
    </location>
</feature>